<dbReference type="EMBL" id="LRPN01000050">
    <property type="protein sequence ID" value="KWZ82684.1"/>
    <property type="molecule type" value="Genomic_DNA"/>
</dbReference>
<dbReference type="AlphaFoldDB" id="A0A133KSX6"/>
<name>A0A133KSX6_HEYCO</name>
<sequence length="43" mass="5346">MILCSLSYRSFPYNYCFFTGDFYFLPVYEKMEFYCNSIFSRHD</sequence>
<accession>A0A133KSX6</accession>
<evidence type="ECO:0000313" key="2">
    <source>
        <dbReference type="Proteomes" id="UP000070376"/>
    </source>
</evidence>
<organism evidence="1 2">
    <name type="scientific">Heyndrickxia coagulans</name>
    <name type="common">Weizmannia coagulans</name>
    <dbReference type="NCBI Taxonomy" id="1398"/>
    <lineage>
        <taxon>Bacteria</taxon>
        <taxon>Bacillati</taxon>
        <taxon>Bacillota</taxon>
        <taxon>Bacilli</taxon>
        <taxon>Bacillales</taxon>
        <taxon>Bacillaceae</taxon>
        <taxon>Heyndrickxia</taxon>
    </lineage>
</organism>
<reference evidence="2" key="1">
    <citation type="submission" date="2016-01" db="EMBL/GenBank/DDBJ databases">
        <authorList>
            <person name="Mitreva M."/>
            <person name="Pepin K.H."/>
            <person name="Mihindukulasuriya K.A."/>
            <person name="Fulton R."/>
            <person name="Fronick C."/>
            <person name="O'Laughlin M."/>
            <person name="Miner T."/>
            <person name="Herter B."/>
            <person name="Rosa B.A."/>
            <person name="Cordes M."/>
            <person name="Tomlinson C."/>
            <person name="Wollam A."/>
            <person name="Palsikar V.B."/>
            <person name="Mardis E.R."/>
            <person name="Wilson R.K."/>
        </authorList>
    </citation>
    <scope>NUCLEOTIDE SEQUENCE [LARGE SCALE GENOMIC DNA]</scope>
    <source>
        <strain evidence="2">GED7749B</strain>
    </source>
</reference>
<proteinExistence type="predicted"/>
<dbReference type="Proteomes" id="UP000070376">
    <property type="component" value="Unassembled WGS sequence"/>
</dbReference>
<protein>
    <submittedName>
        <fullName evidence="1">Uncharacterized protein</fullName>
    </submittedName>
</protein>
<gene>
    <name evidence="1" type="ORF">HMPREF3213_01626</name>
</gene>
<comment type="caution">
    <text evidence="1">The sequence shown here is derived from an EMBL/GenBank/DDBJ whole genome shotgun (WGS) entry which is preliminary data.</text>
</comment>
<evidence type="ECO:0000313" key="1">
    <source>
        <dbReference type="EMBL" id="KWZ82684.1"/>
    </source>
</evidence>